<reference evidence="6 7" key="1">
    <citation type="submission" date="2018-11" db="EMBL/GenBank/DDBJ databases">
        <title>Sequencing the genomes of 1000 actinobacteria strains.</title>
        <authorList>
            <person name="Klenk H.-P."/>
        </authorList>
    </citation>
    <scope>NUCLEOTIDE SEQUENCE [LARGE SCALE GENOMIC DNA]</scope>
    <source>
        <strain evidence="6 7">DSM 14012</strain>
    </source>
</reference>
<dbReference type="CDD" id="cd07402">
    <property type="entry name" value="MPP_GpdQ"/>
    <property type="match status" value="1"/>
</dbReference>
<proteinExistence type="inferred from homology"/>
<dbReference type="Pfam" id="PF00149">
    <property type="entry name" value="Metallophos"/>
    <property type="match status" value="1"/>
</dbReference>
<dbReference type="InterPro" id="IPR026575">
    <property type="entry name" value="GpdQ/CpdA-like"/>
</dbReference>
<dbReference type="PANTHER" id="PTHR42988:SF2">
    <property type="entry name" value="CYCLIC NUCLEOTIDE PHOSPHODIESTERASE CBUA0032-RELATED"/>
    <property type="match status" value="1"/>
</dbReference>
<evidence type="ECO:0000256" key="1">
    <source>
        <dbReference type="ARBA" id="ARBA00022723"/>
    </source>
</evidence>
<dbReference type="PANTHER" id="PTHR42988">
    <property type="entry name" value="PHOSPHOHYDROLASE"/>
    <property type="match status" value="1"/>
</dbReference>
<dbReference type="Gene3D" id="3.60.21.10">
    <property type="match status" value="1"/>
</dbReference>
<name>A0A3N2C3W3_9MICO</name>
<dbReference type="AlphaFoldDB" id="A0A3N2C3W3"/>
<dbReference type="InterPro" id="IPR050884">
    <property type="entry name" value="CNP_phosphodiesterase-III"/>
</dbReference>
<dbReference type="RefSeq" id="WP_085513083.1">
    <property type="nucleotide sequence ID" value="NZ_FXAP01000005.1"/>
</dbReference>
<dbReference type="InterPro" id="IPR004843">
    <property type="entry name" value="Calcineurin-like_PHP"/>
</dbReference>
<keyword evidence="3" id="KW-0408">Iron</keyword>
<dbReference type="GO" id="GO:0004112">
    <property type="term" value="F:cyclic-nucleotide phosphodiesterase activity"/>
    <property type="evidence" value="ECO:0007669"/>
    <property type="project" value="InterPro"/>
</dbReference>
<sequence>MTSDVRFGQYPAPDRVIVHLSDPHLLADGRRLYDAVDVQANLEQALRQIERMQLRPDAMVFTGDLADLGEADAYRRLRERVEPVAERLGTTIVWLMGNHDERSVMRTELLDLPAGEQPLDAVWDFGGLRVIGLDSTVPGWHHGELEDSQLEWLESVLATAAPLGSILAMHHPPVPSSIPFFDILELRDQHRLEAVLRGTDVRAILGGHLHYSTSSTFAGIPVQVASASCYSMNLSLPSVEVNGMFGGQSFNLVHVYDDRITHSTVPLGDYTTADTFSAAFVDRMAALSPAERLEAFSRKR</sequence>
<accession>A0A3N2C3W3</accession>
<evidence type="ECO:0000313" key="6">
    <source>
        <dbReference type="EMBL" id="ROR82211.1"/>
    </source>
</evidence>
<dbReference type="SUPFAM" id="SSF56300">
    <property type="entry name" value="Metallo-dependent phosphatases"/>
    <property type="match status" value="1"/>
</dbReference>
<dbReference type="Proteomes" id="UP000266915">
    <property type="component" value="Unassembled WGS sequence"/>
</dbReference>
<keyword evidence="7" id="KW-1185">Reference proteome</keyword>
<evidence type="ECO:0000256" key="2">
    <source>
        <dbReference type="ARBA" id="ARBA00022801"/>
    </source>
</evidence>
<evidence type="ECO:0000256" key="3">
    <source>
        <dbReference type="ARBA" id="ARBA00023004"/>
    </source>
</evidence>
<organism evidence="6 7">
    <name type="scientific">Plantibacter flavus</name>
    <dbReference type="NCBI Taxonomy" id="150123"/>
    <lineage>
        <taxon>Bacteria</taxon>
        <taxon>Bacillati</taxon>
        <taxon>Actinomycetota</taxon>
        <taxon>Actinomycetes</taxon>
        <taxon>Micrococcales</taxon>
        <taxon>Microbacteriaceae</taxon>
        <taxon>Plantibacter</taxon>
    </lineage>
</organism>
<evidence type="ECO:0000259" key="5">
    <source>
        <dbReference type="Pfam" id="PF00149"/>
    </source>
</evidence>
<dbReference type="InterPro" id="IPR029052">
    <property type="entry name" value="Metallo-depent_PP-like"/>
</dbReference>
<protein>
    <submittedName>
        <fullName evidence="6">3',5'-cyclic AMP phosphodiesterase CpdA</fullName>
    </submittedName>
</protein>
<keyword evidence="2" id="KW-0378">Hydrolase</keyword>
<keyword evidence="1" id="KW-0479">Metal-binding</keyword>
<dbReference type="GO" id="GO:0046872">
    <property type="term" value="F:metal ion binding"/>
    <property type="evidence" value="ECO:0007669"/>
    <property type="project" value="UniProtKB-KW"/>
</dbReference>
<dbReference type="EMBL" id="RKHL01000001">
    <property type="protein sequence ID" value="ROR82211.1"/>
    <property type="molecule type" value="Genomic_DNA"/>
</dbReference>
<comment type="caution">
    <text evidence="6">The sequence shown here is derived from an EMBL/GenBank/DDBJ whole genome shotgun (WGS) entry which is preliminary data.</text>
</comment>
<comment type="similarity">
    <text evidence="4">Belongs to the cyclic nucleotide phosphodiesterase class-III family.</text>
</comment>
<evidence type="ECO:0000313" key="7">
    <source>
        <dbReference type="Proteomes" id="UP000266915"/>
    </source>
</evidence>
<evidence type="ECO:0000256" key="4">
    <source>
        <dbReference type="ARBA" id="ARBA00025742"/>
    </source>
</evidence>
<gene>
    <name evidence="6" type="ORF">EDD42_2299</name>
</gene>
<feature type="domain" description="Calcineurin-like phosphoesterase" evidence="5">
    <location>
        <begin position="17"/>
        <end position="211"/>
    </location>
</feature>